<evidence type="ECO:0000256" key="1">
    <source>
        <dbReference type="SAM" id="MobiDB-lite"/>
    </source>
</evidence>
<dbReference type="AlphaFoldDB" id="A0AAW1PYD2"/>
<dbReference type="EMBL" id="JALJOR010000008">
    <property type="protein sequence ID" value="KAK9812864.1"/>
    <property type="molecule type" value="Genomic_DNA"/>
</dbReference>
<organism evidence="2 3">
    <name type="scientific">[Myrmecia] bisecta</name>
    <dbReference type="NCBI Taxonomy" id="41462"/>
    <lineage>
        <taxon>Eukaryota</taxon>
        <taxon>Viridiplantae</taxon>
        <taxon>Chlorophyta</taxon>
        <taxon>core chlorophytes</taxon>
        <taxon>Trebouxiophyceae</taxon>
        <taxon>Trebouxiales</taxon>
        <taxon>Trebouxiaceae</taxon>
        <taxon>Myrmecia</taxon>
    </lineage>
</organism>
<evidence type="ECO:0000313" key="3">
    <source>
        <dbReference type="Proteomes" id="UP001489004"/>
    </source>
</evidence>
<gene>
    <name evidence="2" type="ORF">WJX72_004866</name>
</gene>
<feature type="region of interest" description="Disordered" evidence="1">
    <location>
        <begin position="60"/>
        <end position="139"/>
    </location>
</feature>
<feature type="region of interest" description="Disordered" evidence="1">
    <location>
        <begin position="1"/>
        <end position="37"/>
    </location>
</feature>
<proteinExistence type="predicted"/>
<keyword evidence="3" id="KW-1185">Reference proteome</keyword>
<protein>
    <submittedName>
        <fullName evidence="2">Uncharacterized protein</fullName>
    </submittedName>
</protein>
<dbReference type="Proteomes" id="UP001489004">
    <property type="component" value="Unassembled WGS sequence"/>
</dbReference>
<accession>A0AAW1PYD2</accession>
<comment type="caution">
    <text evidence="2">The sequence shown here is derived from an EMBL/GenBank/DDBJ whole genome shotgun (WGS) entry which is preliminary data.</text>
</comment>
<reference evidence="2 3" key="1">
    <citation type="journal article" date="2024" name="Nat. Commun.">
        <title>Phylogenomics reveals the evolutionary origins of lichenization in chlorophyte algae.</title>
        <authorList>
            <person name="Puginier C."/>
            <person name="Libourel C."/>
            <person name="Otte J."/>
            <person name="Skaloud P."/>
            <person name="Haon M."/>
            <person name="Grisel S."/>
            <person name="Petersen M."/>
            <person name="Berrin J.G."/>
            <person name="Delaux P.M."/>
            <person name="Dal Grande F."/>
            <person name="Keller J."/>
        </authorList>
    </citation>
    <scope>NUCLEOTIDE SEQUENCE [LARGE SCALE GENOMIC DNA]</scope>
    <source>
        <strain evidence="2 3">SAG 2043</strain>
    </source>
</reference>
<evidence type="ECO:0000313" key="2">
    <source>
        <dbReference type="EMBL" id="KAK9812864.1"/>
    </source>
</evidence>
<sequence>MLSSSEENKPPPQHHQRYSSHNSAGVGPSSCGPQLHQYRHFTSLETGNVYSSVPTMECEETASETQRKPLSAAVRGNARRVLTPLNKQGTVNRQPPLDCEDSAVSLGRHSLHSRDSKHSTHSSRRLSSSPPPTLNSPAELPVINHSYIAAPAKTNTQPRKVDRVARFRQLQADWQRDQFLRAGGAAKTSQRRGENFNAQFAYAHALEQQTRDEYIRMYSRPPPGHNTTAVTPPTSKRRDALRWETRMRMQLRDEV</sequence>
<name>A0AAW1PYD2_9CHLO</name>